<gene>
    <name evidence="1" type="ORF">DFQ12_4271</name>
</gene>
<evidence type="ECO:0000313" key="2">
    <source>
        <dbReference type="Proteomes" id="UP000286246"/>
    </source>
</evidence>
<proteinExistence type="predicted"/>
<comment type="caution">
    <text evidence="1">The sequence shown here is derived from an EMBL/GenBank/DDBJ whole genome shotgun (WGS) entry which is preliminary data.</text>
</comment>
<protein>
    <submittedName>
        <fullName evidence="1">Uncharacterized protein</fullName>
    </submittedName>
</protein>
<dbReference type="AlphaFoldDB" id="A0A420ARR3"/>
<sequence>MARLTSYSYLFQMLFLLKALRQYLEDLSPLIHFLYLRKRLTDRQFLW</sequence>
<accession>A0A420ARR3</accession>
<evidence type="ECO:0000313" key="1">
    <source>
        <dbReference type="EMBL" id="RKE47110.1"/>
    </source>
</evidence>
<dbReference type="EMBL" id="RAPY01000004">
    <property type="protein sequence ID" value="RKE47110.1"/>
    <property type="molecule type" value="Genomic_DNA"/>
</dbReference>
<organism evidence="1 2">
    <name type="scientific">Sphingobacterium detergens</name>
    <dbReference type="NCBI Taxonomy" id="1145106"/>
    <lineage>
        <taxon>Bacteria</taxon>
        <taxon>Pseudomonadati</taxon>
        <taxon>Bacteroidota</taxon>
        <taxon>Sphingobacteriia</taxon>
        <taxon>Sphingobacteriales</taxon>
        <taxon>Sphingobacteriaceae</taxon>
        <taxon>Sphingobacterium</taxon>
    </lineage>
</organism>
<dbReference type="Proteomes" id="UP000286246">
    <property type="component" value="Unassembled WGS sequence"/>
</dbReference>
<keyword evidence="2" id="KW-1185">Reference proteome</keyword>
<name>A0A420ARR3_SPHD1</name>
<reference evidence="1 2" key="1">
    <citation type="submission" date="2018-09" db="EMBL/GenBank/DDBJ databases">
        <title>Genomic Encyclopedia of Type Strains, Phase III (KMG-III): the genomes of soil and plant-associated and newly described type strains.</title>
        <authorList>
            <person name="Whitman W."/>
        </authorList>
    </citation>
    <scope>NUCLEOTIDE SEQUENCE [LARGE SCALE GENOMIC DNA]</scope>
    <source>
        <strain evidence="1 2">CECT 7938</strain>
    </source>
</reference>